<evidence type="ECO:0000313" key="1">
    <source>
        <dbReference type="EMBL" id="SDC37887.1"/>
    </source>
</evidence>
<reference evidence="2" key="1">
    <citation type="submission" date="2016-10" db="EMBL/GenBank/DDBJ databases">
        <authorList>
            <person name="Varghese N."/>
            <person name="Submissions S."/>
        </authorList>
    </citation>
    <scope>NUCLEOTIDE SEQUENCE [LARGE SCALE GENOMIC DNA]</scope>
    <source>
        <strain evidence="2">DSM 21620</strain>
    </source>
</reference>
<proteinExistence type="predicted"/>
<sequence>MHFEIKCTLNEEQIILLNELKGATLINLFIEDCGDFALNVALETETQKLLISNKTITASDDDDYPRFVIQKIETIDDDYIIKKINKVINSISIIRDNSTWHNSDHHWDTTCDAAIKLTLEDEFLYLIAHDSIAGFIKLEKINDENKEGLVLKDYWAMKTDNIDSQNWIFV</sequence>
<evidence type="ECO:0000313" key="2">
    <source>
        <dbReference type="Proteomes" id="UP000198666"/>
    </source>
</evidence>
<dbReference type="OrthoDB" id="2601880at2"/>
<keyword evidence="2" id="KW-1185">Reference proteome</keyword>
<dbReference type="RefSeq" id="WP_093726089.1">
    <property type="nucleotide sequence ID" value="NZ_FMZB01000002.1"/>
</dbReference>
<name>A0A1G6L3Y2_9BACI</name>
<dbReference type="AlphaFoldDB" id="A0A1G6L3Y2"/>
<dbReference type="EMBL" id="FMZB01000002">
    <property type="protein sequence ID" value="SDC37887.1"/>
    <property type="molecule type" value="Genomic_DNA"/>
</dbReference>
<accession>A0A1G6L3Y2</accession>
<gene>
    <name evidence="1" type="ORF">SAMN05421663_102245</name>
</gene>
<dbReference type="Proteomes" id="UP000198666">
    <property type="component" value="Unassembled WGS sequence"/>
</dbReference>
<protein>
    <submittedName>
        <fullName evidence="1">Uncharacterized protein</fullName>
    </submittedName>
</protein>
<organism evidence="1 2">
    <name type="scientific">Terribacillus halophilus</name>
    <dbReference type="NCBI Taxonomy" id="361279"/>
    <lineage>
        <taxon>Bacteria</taxon>
        <taxon>Bacillati</taxon>
        <taxon>Bacillota</taxon>
        <taxon>Bacilli</taxon>
        <taxon>Bacillales</taxon>
        <taxon>Bacillaceae</taxon>
        <taxon>Terribacillus</taxon>
    </lineage>
</organism>
<dbReference type="STRING" id="361279.SAMN05421663_102245"/>